<sequence length="326" mass="37578">MHLNKQNLIVILAAFSLLSSCVYHFDLDEVSEIPKLTVYSYPGSGDTMVVRLSYSLPVHDKGRKMYGLKGRDIRLEVNDRSVPLWWAEDSLPGVPAKSYYVVQSYETGDRVRLTASVEGVKAVSAFTIIPAPFPLNAVKIERKSSELNVLQLQINFTDYAKTENYYAVTVKERVKYWKEGTSEVHYGESSSAYMDWSDEPMLDASSGLDDIFMGNYAYYQNLYFWSDEKIQGKNYTLRLNMTYIPDYKTSIQDETFINRKQYKVYLYSLSEEFYRYLKSLNEQKNNELGNVELAPMRATYTNVENGFGLVGGCCLRQTEWMDSLKE</sequence>
<accession>A0ABS2EZH1</accession>
<evidence type="ECO:0000313" key="3">
    <source>
        <dbReference type="Proteomes" id="UP000703295"/>
    </source>
</evidence>
<name>A0ABS2EZH1_9BACE</name>
<dbReference type="Proteomes" id="UP000703295">
    <property type="component" value="Unassembled WGS sequence"/>
</dbReference>
<gene>
    <name evidence="2" type="ORF">H6A31_13570</name>
</gene>
<feature type="signal peptide" evidence="1">
    <location>
        <begin position="1"/>
        <end position="25"/>
    </location>
</feature>
<feature type="chain" id="PRO_5045719322" evidence="1">
    <location>
        <begin position="26"/>
        <end position="326"/>
    </location>
</feature>
<protein>
    <submittedName>
        <fullName evidence="2">DUF4249 domain-containing protein</fullName>
    </submittedName>
</protein>
<dbReference type="InterPro" id="IPR025345">
    <property type="entry name" value="DUF4249"/>
</dbReference>
<dbReference type="Pfam" id="PF14054">
    <property type="entry name" value="DUF4249"/>
    <property type="match status" value="1"/>
</dbReference>
<organism evidence="2 3">
    <name type="scientific">Bacteroides mediterraneensis</name>
    <dbReference type="NCBI Taxonomy" id="1841856"/>
    <lineage>
        <taxon>Bacteria</taxon>
        <taxon>Pseudomonadati</taxon>
        <taxon>Bacteroidota</taxon>
        <taxon>Bacteroidia</taxon>
        <taxon>Bacteroidales</taxon>
        <taxon>Bacteroidaceae</taxon>
        <taxon>Bacteroides</taxon>
    </lineage>
</organism>
<dbReference type="RefSeq" id="WP_204477097.1">
    <property type="nucleotide sequence ID" value="NZ_JACJJW010000052.1"/>
</dbReference>
<evidence type="ECO:0000313" key="2">
    <source>
        <dbReference type="EMBL" id="MBM6759694.1"/>
    </source>
</evidence>
<proteinExistence type="predicted"/>
<dbReference type="EMBL" id="JACJJW010000052">
    <property type="protein sequence ID" value="MBM6759694.1"/>
    <property type="molecule type" value="Genomic_DNA"/>
</dbReference>
<comment type="caution">
    <text evidence="2">The sequence shown here is derived from an EMBL/GenBank/DDBJ whole genome shotgun (WGS) entry which is preliminary data.</text>
</comment>
<evidence type="ECO:0000256" key="1">
    <source>
        <dbReference type="SAM" id="SignalP"/>
    </source>
</evidence>
<keyword evidence="1" id="KW-0732">Signal</keyword>
<keyword evidence="3" id="KW-1185">Reference proteome</keyword>
<reference evidence="2 3" key="1">
    <citation type="journal article" date="2021" name="Sci. Rep.">
        <title>The distribution of antibiotic resistance genes in chicken gut microbiota commensals.</title>
        <authorList>
            <person name="Juricova H."/>
            <person name="Matiasovicova J."/>
            <person name="Kubasova T."/>
            <person name="Cejkova D."/>
            <person name="Rychlik I."/>
        </authorList>
    </citation>
    <scope>NUCLEOTIDE SEQUENCE [LARGE SCALE GENOMIC DNA]</scope>
    <source>
        <strain evidence="2 3">An801</strain>
    </source>
</reference>
<dbReference type="PROSITE" id="PS51257">
    <property type="entry name" value="PROKAR_LIPOPROTEIN"/>
    <property type="match status" value="1"/>
</dbReference>